<evidence type="ECO:0000313" key="2">
    <source>
        <dbReference type="EMBL" id="NLW34388.1"/>
    </source>
</evidence>
<gene>
    <name evidence="2" type="ORF">GXY80_02745</name>
</gene>
<dbReference type="InterPro" id="IPR025668">
    <property type="entry name" value="Tnp_DDE_dom"/>
</dbReference>
<proteinExistence type="predicted"/>
<dbReference type="InterPro" id="IPR047960">
    <property type="entry name" value="Transpos_IS1380"/>
</dbReference>
<protein>
    <submittedName>
        <fullName evidence="2">IS1380 family transposase</fullName>
    </submittedName>
</protein>
<dbReference type="NCBIfam" id="NF033539">
    <property type="entry name" value="transpos_IS1380"/>
    <property type="match status" value="1"/>
</dbReference>
<accession>A0A971M254</accession>
<dbReference type="EMBL" id="JAAYEE010000045">
    <property type="protein sequence ID" value="NLW34388.1"/>
    <property type="molecule type" value="Genomic_DNA"/>
</dbReference>
<dbReference type="Pfam" id="PF13701">
    <property type="entry name" value="DDE_Tnp_1_4"/>
    <property type="match status" value="1"/>
</dbReference>
<evidence type="ECO:0000259" key="1">
    <source>
        <dbReference type="Pfam" id="PF13701"/>
    </source>
</evidence>
<feature type="domain" description="Transposase DDE" evidence="1">
    <location>
        <begin position="17"/>
        <end position="476"/>
    </location>
</feature>
<evidence type="ECO:0000313" key="3">
    <source>
        <dbReference type="Proteomes" id="UP000777265"/>
    </source>
</evidence>
<reference evidence="2" key="2">
    <citation type="submission" date="2020-01" db="EMBL/GenBank/DDBJ databases">
        <authorList>
            <person name="Campanaro S."/>
        </authorList>
    </citation>
    <scope>NUCLEOTIDE SEQUENCE</scope>
    <source>
        <strain evidence="2">AS06rmzACSIP_7</strain>
    </source>
</reference>
<dbReference type="AlphaFoldDB" id="A0A971M254"/>
<dbReference type="Proteomes" id="UP000777265">
    <property type="component" value="Unassembled WGS sequence"/>
</dbReference>
<sequence length="479" mass="54304">MPQGVLPYKHEEDKSDSAITSLAGLPLYLDLAGALGLRESIERHLSFRPSQGWSDSRMILSLMLLALAGGECVNDLKILEADKGFCRLLERIEPKDRLPRFRRAKSRTIPSPSSVFRYLASFHADEASLQGHASIPHANALDGFTRINRDLTSAFQRRKPASTATLDMDATLVETAKRDALFSYEGYKAYQPLQVFWAEQELLVHTEFRDGNVPANYDLLRVLKETLDGLPEGVKKVRFRSDGAGYAHDLLGYCDTGDHPRFGRIEFAISCPVTEAFKKEVSLLSDEEWKRLDSRREWAEVGFVPYECAYSRKSQTYRYLVIREPVRQPVLPGMELPFATLDHKGAQYKLRGLVSNMEWAGERLITFSYERCGKSEEAHAILKEDLAGGKLPSGNFGENAAWWWVMVLAFNLNAAMKQLALNDSFIPKRMKAIRFSLINLPGRIIDHARQILIRIVRGHPSFTLLVETRQRIMRLELSG</sequence>
<reference evidence="2" key="1">
    <citation type="journal article" date="2020" name="Biotechnol. Biofuels">
        <title>New insights from the biogas microbiome by comprehensive genome-resolved metagenomics of nearly 1600 species originating from multiple anaerobic digesters.</title>
        <authorList>
            <person name="Campanaro S."/>
            <person name="Treu L."/>
            <person name="Rodriguez-R L.M."/>
            <person name="Kovalovszki A."/>
            <person name="Ziels R.M."/>
            <person name="Maus I."/>
            <person name="Zhu X."/>
            <person name="Kougias P.G."/>
            <person name="Basile A."/>
            <person name="Luo G."/>
            <person name="Schluter A."/>
            <person name="Konstantinidis K.T."/>
            <person name="Angelidaki I."/>
        </authorList>
    </citation>
    <scope>NUCLEOTIDE SEQUENCE</scope>
    <source>
        <strain evidence="2">AS06rmzACSIP_7</strain>
    </source>
</reference>
<comment type="caution">
    <text evidence="2">The sequence shown here is derived from an EMBL/GenBank/DDBJ whole genome shotgun (WGS) entry which is preliminary data.</text>
</comment>
<name>A0A971M254_9BACT</name>
<organism evidence="2 3">
    <name type="scientific">Syntrophorhabdus aromaticivorans</name>
    <dbReference type="NCBI Taxonomy" id="328301"/>
    <lineage>
        <taxon>Bacteria</taxon>
        <taxon>Pseudomonadati</taxon>
        <taxon>Thermodesulfobacteriota</taxon>
        <taxon>Syntrophorhabdia</taxon>
        <taxon>Syntrophorhabdales</taxon>
        <taxon>Syntrophorhabdaceae</taxon>
        <taxon>Syntrophorhabdus</taxon>
    </lineage>
</organism>